<name>A0A846XBB6_9ACTN</name>
<evidence type="ECO:0000313" key="4">
    <source>
        <dbReference type="Proteomes" id="UP000582646"/>
    </source>
</evidence>
<dbReference type="EMBL" id="JAAXOQ010000050">
    <property type="protein sequence ID" value="NKY20930.1"/>
    <property type="molecule type" value="Genomic_DNA"/>
</dbReference>
<dbReference type="InterPro" id="IPR029058">
    <property type="entry name" value="AB_hydrolase_fold"/>
</dbReference>
<evidence type="ECO:0000313" key="3">
    <source>
        <dbReference type="EMBL" id="NKY20930.1"/>
    </source>
</evidence>
<organism evidence="3 4">
    <name type="scientific">Tsukamurella spumae</name>
    <dbReference type="NCBI Taxonomy" id="44753"/>
    <lineage>
        <taxon>Bacteria</taxon>
        <taxon>Bacillati</taxon>
        <taxon>Actinomycetota</taxon>
        <taxon>Actinomycetes</taxon>
        <taxon>Mycobacteriales</taxon>
        <taxon>Tsukamurellaceae</taxon>
        <taxon>Tsukamurella</taxon>
    </lineage>
</organism>
<evidence type="ECO:0000256" key="1">
    <source>
        <dbReference type="SAM" id="MobiDB-lite"/>
    </source>
</evidence>
<keyword evidence="2" id="KW-1133">Transmembrane helix</keyword>
<evidence type="ECO:0000256" key="2">
    <source>
        <dbReference type="SAM" id="Phobius"/>
    </source>
</evidence>
<dbReference type="AlphaFoldDB" id="A0A846XBB6"/>
<dbReference type="SUPFAM" id="SSF53474">
    <property type="entry name" value="alpha/beta-Hydrolases"/>
    <property type="match status" value="1"/>
</dbReference>
<feature type="transmembrane region" description="Helical" evidence="2">
    <location>
        <begin position="72"/>
        <end position="90"/>
    </location>
</feature>
<feature type="compositionally biased region" description="Gly residues" evidence="1">
    <location>
        <begin position="380"/>
        <end position="394"/>
    </location>
</feature>
<reference evidence="3 4" key="1">
    <citation type="submission" date="2020-04" db="EMBL/GenBank/DDBJ databases">
        <title>MicrobeNet Type strains.</title>
        <authorList>
            <person name="Nicholson A.C."/>
        </authorList>
    </citation>
    <scope>NUCLEOTIDE SEQUENCE [LARGE SCALE GENOMIC DNA]</scope>
    <source>
        <strain evidence="3 4">DSM 44113</strain>
    </source>
</reference>
<protein>
    <submittedName>
        <fullName evidence="3">Esterase family protein</fullName>
    </submittedName>
</protein>
<feature type="region of interest" description="Disordered" evidence="1">
    <location>
        <begin position="364"/>
        <end position="399"/>
    </location>
</feature>
<dbReference type="InterPro" id="IPR050583">
    <property type="entry name" value="Mycobacterial_A85_antigen"/>
</dbReference>
<feature type="transmembrane region" description="Helical" evidence="2">
    <location>
        <begin position="40"/>
        <end position="56"/>
    </location>
</feature>
<dbReference type="PANTHER" id="PTHR48098:SF1">
    <property type="entry name" value="DIACYLGLYCEROL ACYLTRANSFERASE_MYCOLYLTRANSFERASE AG85A"/>
    <property type="match status" value="1"/>
</dbReference>
<dbReference type="PANTHER" id="PTHR48098">
    <property type="entry name" value="ENTEROCHELIN ESTERASE-RELATED"/>
    <property type="match status" value="1"/>
</dbReference>
<feature type="transmembrane region" description="Helical" evidence="2">
    <location>
        <begin position="12"/>
        <end position="33"/>
    </location>
</feature>
<feature type="transmembrane region" description="Helical" evidence="2">
    <location>
        <begin position="102"/>
        <end position="122"/>
    </location>
</feature>
<dbReference type="Pfam" id="PF00756">
    <property type="entry name" value="Esterase"/>
    <property type="match status" value="1"/>
</dbReference>
<dbReference type="InterPro" id="IPR000801">
    <property type="entry name" value="Esterase-like"/>
</dbReference>
<keyword evidence="2" id="KW-0472">Membrane</keyword>
<accession>A0A846XBB6</accession>
<dbReference type="Proteomes" id="UP000582646">
    <property type="component" value="Unassembled WGS sequence"/>
</dbReference>
<keyword evidence="4" id="KW-1185">Reference proteome</keyword>
<gene>
    <name evidence="3" type="ORF">HF999_21495</name>
</gene>
<dbReference type="GO" id="GO:0016747">
    <property type="term" value="F:acyltransferase activity, transferring groups other than amino-acyl groups"/>
    <property type="evidence" value="ECO:0007669"/>
    <property type="project" value="TreeGrafter"/>
</dbReference>
<dbReference type="Gene3D" id="3.40.50.1820">
    <property type="entry name" value="alpha/beta hydrolase"/>
    <property type="match status" value="1"/>
</dbReference>
<comment type="caution">
    <text evidence="3">The sequence shown here is derived from an EMBL/GenBank/DDBJ whole genome shotgun (WGS) entry which is preliminary data.</text>
</comment>
<keyword evidence="2" id="KW-0812">Transmembrane</keyword>
<sequence>MMDHRGGVSLLTGWLPLSVFALAAVAAVVVLLGHGRWLRIGLPVCLALGTLAAWGADAEMGAQGLAGKPAPVMLWVWLGLTVATLIAAIVRFRSGRPRGRIVSMLAVPLLLIAALLVVNQWVGYYRTVQVAWSALTAGPLPNQTSQGDLPGLRDTVQKQGRVVPVDIPDDASGFAHRTEYVYLPPAWFAGKTPPALPAVEMIGGEFNTPADWIRLGSATQVADQYAAQHGGRAPILVFVDSGGSFNNDTECVDGPRGESASHLTKDVRPYVISTFGAASDAAHWGVIGWSMGGTCAVDLTVMHPELFSAFGDIGGDLRPNAGNQAQTVSRLFGGDASKWDAYDPQTVMAQHGAYQGVAGIFVDAAGHPQRPGGKPRRGGGQHPVGQGGGAGGRGYEPDPYSAGASQTLCTAMTEVDIACTVQASSHGHTWESATQALTPVLATVAGHLTGTPSPSAPAPAPAAH</sequence>
<proteinExistence type="predicted"/>